<keyword evidence="2" id="KW-1185">Reference proteome</keyword>
<evidence type="ECO:0000313" key="1">
    <source>
        <dbReference type="EMBL" id="GBM74453.1"/>
    </source>
</evidence>
<dbReference type="AlphaFoldDB" id="A0A4Y2I9V2"/>
<organism evidence="1 2">
    <name type="scientific">Araneus ventricosus</name>
    <name type="common">Orbweaver spider</name>
    <name type="synonym">Epeira ventricosa</name>
    <dbReference type="NCBI Taxonomy" id="182803"/>
    <lineage>
        <taxon>Eukaryota</taxon>
        <taxon>Metazoa</taxon>
        <taxon>Ecdysozoa</taxon>
        <taxon>Arthropoda</taxon>
        <taxon>Chelicerata</taxon>
        <taxon>Arachnida</taxon>
        <taxon>Araneae</taxon>
        <taxon>Araneomorphae</taxon>
        <taxon>Entelegynae</taxon>
        <taxon>Araneoidea</taxon>
        <taxon>Araneidae</taxon>
        <taxon>Araneus</taxon>
    </lineage>
</organism>
<proteinExistence type="predicted"/>
<reference evidence="1 2" key="1">
    <citation type="journal article" date="2019" name="Sci. Rep.">
        <title>Orb-weaving spider Araneus ventricosus genome elucidates the spidroin gene catalogue.</title>
        <authorList>
            <person name="Kono N."/>
            <person name="Nakamura H."/>
            <person name="Ohtoshi R."/>
            <person name="Moran D.A.P."/>
            <person name="Shinohara A."/>
            <person name="Yoshida Y."/>
            <person name="Fujiwara M."/>
            <person name="Mori M."/>
            <person name="Tomita M."/>
            <person name="Arakawa K."/>
        </authorList>
    </citation>
    <scope>NUCLEOTIDE SEQUENCE [LARGE SCALE GENOMIC DNA]</scope>
</reference>
<dbReference type="EMBL" id="BGPR01002498">
    <property type="protein sequence ID" value="GBM74453.1"/>
    <property type="molecule type" value="Genomic_DNA"/>
</dbReference>
<gene>
    <name evidence="1" type="ORF">AVEN_18895_1</name>
</gene>
<protein>
    <submittedName>
        <fullName evidence="1">Uncharacterized protein</fullName>
    </submittedName>
</protein>
<dbReference type="Proteomes" id="UP000499080">
    <property type="component" value="Unassembled WGS sequence"/>
</dbReference>
<evidence type="ECO:0000313" key="2">
    <source>
        <dbReference type="Proteomes" id="UP000499080"/>
    </source>
</evidence>
<comment type="caution">
    <text evidence="1">The sequence shown here is derived from an EMBL/GenBank/DDBJ whole genome shotgun (WGS) entry which is preliminary data.</text>
</comment>
<sequence length="134" mass="15870">MANKFRKPIVSHAIRNEIARLIFSSSQQMALLFHECDFKEQERHPWSKKEHFRLAGGNFFSCGSKKLKVSKTLNCNDSDLSFLSDEDNNYQMDDNLSDCNDDDDDDDNDRFKLTKRFLFNREFSEYVSKLFMEM</sequence>
<name>A0A4Y2I9V2_ARAVE</name>
<accession>A0A4Y2I9V2</accession>